<protein>
    <submittedName>
        <fullName evidence="7">Dioxygenase</fullName>
    </submittedName>
</protein>
<dbReference type="CDD" id="cd07363">
    <property type="entry name" value="45_DOPA_Dioxygenase"/>
    <property type="match status" value="1"/>
</dbReference>
<organism evidence="7 8">
    <name type="scientific">Pseudothauera nasutitermitis</name>
    <dbReference type="NCBI Taxonomy" id="2565930"/>
    <lineage>
        <taxon>Bacteria</taxon>
        <taxon>Pseudomonadati</taxon>
        <taxon>Pseudomonadota</taxon>
        <taxon>Betaproteobacteria</taxon>
        <taxon>Rhodocyclales</taxon>
        <taxon>Zoogloeaceae</taxon>
        <taxon>Pseudothauera</taxon>
    </lineage>
</organism>
<sequence length="272" mass="28757">MRLPSLFVSHGAPTFALQPGQAGPLLRGIGARLQALPGIRAILAVSPHWRTRGLRIGASARPATIHDFGGFPASLYRLQYPAAGAPEIAREVAGQLARVGLDATPISDQGLDHGAWVPLMHLLPSAPLPVVPMSLPIELSAADALALGRALAPLRERGILIVASGGLTHNLYEFRQSESETPEDYVLEFVQWARRAALAHDEAALVDFRHAPHSRRAHPTDEHYLPLLVALGASAAGEPVEVIDGGVTYAVLSMEGYVFGDLPDTVAGAAAD</sequence>
<comment type="cofactor">
    <cofactor evidence="1">
        <name>Zn(2+)</name>
        <dbReference type="ChEBI" id="CHEBI:29105"/>
    </cofactor>
</comment>
<feature type="domain" description="Extradiol ring-cleavage dioxygenase class III enzyme subunit B" evidence="6">
    <location>
        <begin position="7"/>
        <end position="259"/>
    </location>
</feature>
<evidence type="ECO:0000256" key="2">
    <source>
        <dbReference type="ARBA" id="ARBA00007581"/>
    </source>
</evidence>
<evidence type="ECO:0000313" key="7">
    <source>
        <dbReference type="EMBL" id="THF64777.1"/>
    </source>
</evidence>
<dbReference type="PANTHER" id="PTHR30096">
    <property type="entry name" value="4,5-DOPA DIOXYGENASE EXTRADIOL-LIKE PROTEIN"/>
    <property type="match status" value="1"/>
</dbReference>
<proteinExistence type="inferred from homology"/>
<dbReference type="SUPFAM" id="SSF53213">
    <property type="entry name" value="LigB-like"/>
    <property type="match status" value="1"/>
</dbReference>
<dbReference type="OrthoDB" id="9790889at2"/>
<evidence type="ECO:0000259" key="6">
    <source>
        <dbReference type="Pfam" id="PF02900"/>
    </source>
</evidence>
<dbReference type="InterPro" id="IPR014436">
    <property type="entry name" value="Extradiol_dOase_DODA"/>
</dbReference>
<keyword evidence="5" id="KW-0560">Oxidoreductase</keyword>
<dbReference type="GO" id="GO:0008198">
    <property type="term" value="F:ferrous iron binding"/>
    <property type="evidence" value="ECO:0007669"/>
    <property type="project" value="InterPro"/>
</dbReference>
<dbReference type="Pfam" id="PF02900">
    <property type="entry name" value="LigB"/>
    <property type="match status" value="1"/>
</dbReference>
<keyword evidence="8" id="KW-1185">Reference proteome</keyword>
<dbReference type="GO" id="GO:0008270">
    <property type="term" value="F:zinc ion binding"/>
    <property type="evidence" value="ECO:0007669"/>
    <property type="project" value="InterPro"/>
</dbReference>
<keyword evidence="3" id="KW-0479">Metal-binding</keyword>
<dbReference type="InterPro" id="IPR004183">
    <property type="entry name" value="Xdiol_dOase_suB"/>
</dbReference>
<evidence type="ECO:0000256" key="1">
    <source>
        <dbReference type="ARBA" id="ARBA00001947"/>
    </source>
</evidence>
<dbReference type="PANTHER" id="PTHR30096:SF0">
    <property type="entry name" value="4,5-DOPA DIOXYGENASE EXTRADIOL-LIKE PROTEIN"/>
    <property type="match status" value="1"/>
</dbReference>
<evidence type="ECO:0000256" key="5">
    <source>
        <dbReference type="ARBA" id="ARBA00023002"/>
    </source>
</evidence>
<comment type="caution">
    <text evidence="7">The sequence shown here is derived from an EMBL/GenBank/DDBJ whole genome shotgun (WGS) entry which is preliminary data.</text>
</comment>
<dbReference type="GO" id="GO:0016702">
    <property type="term" value="F:oxidoreductase activity, acting on single donors with incorporation of molecular oxygen, incorporation of two atoms of oxygen"/>
    <property type="evidence" value="ECO:0007669"/>
    <property type="project" value="UniProtKB-ARBA"/>
</dbReference>
<dbReference type="Proteomes" id="UP000308430">
    <property type="component" value="Unassembled WGS sequence"/>
</dbReference>
<dbReference type="RefSeq" id="WP_136348495.1">
    <property type="nucleotide sequence ID" value="NZ_SSOC01000004.1"/>
</dbReference>
<dbReference type="Gene3D" id="3.40.830.10">
    <property type="entry name" value="LigB-like"/>
    <property type="match status" value="1"/>
</dbReference>
<dbReference type="AlphaFoldDB" id="A0A4S4AXF4"/>
<gene>
    <name evidence="7" type="ORF">E6C76_12065</name>
</gene>
<evidence type="ECO:0000256" key="4">
    <source>
        <dbReference type="ARBA" id="ARBA00022833"/>
    </source>
</evidence>
<dbReference type="EMBL" id="SSOC01000004">
    <property type="protein sequence ID" value="THF64777.1"/>
    <property type="molecule type" value="Genomic_DNA"/>
</dbReference>
<dbReference type="PIRSF" id="PIRSF006157">
    <property type="entry name" value="Doxgns_DODA"/>
    <property type="match status" value="1"/>
</dbReference>
<evidence type="ECO:0000313" key="8">
    <source>
        <dbReference type="Proteomes" id="UP000308430"/>
    </source>
</evidence>
<keyword evidence="7" id="KW-0223">Dioxygenase</keyword>
<reference evidence="7 8" key="1">
    <citation type="submission" date="2019-04" db="EMBL/GenBank/DDBJ databases">
        <title>Azoarcus nasutitermitis sp. nov. isolated from termite nest.</title>
        <authorList>
            <person name="Lin S.-Y."/>
            <person name="Hameed A."/>
            <person name="Hsu Y.-H."/>
            <person name="Young C.-C."/>
        </authorList>
    </citation>
    <scope>NUCLEOTIDE SEQUENCE [LARGE SCALE GENOMIC DNA]</scope>
    <source>
        <strain evidence="7 8">CC-YHH838</strain>
    </source>
</reference>
<accession>A0A4S4AXF4</accession>
<evidence type="ECO:0000256" key="3">
    <source>
        <dbReference type="ARBA" id="ARBA00022723"/>
    </source>
</evidence>
<name>A0A4S4AXF4_9RHOO</name>
<comment type="similarity">
    <text evidence="2">Belongs to the DODA-type extradiol aromatic ring-opening dioxygenase family.</text>
</comment>
<keyword evidence="4" id="KW-0862">Zinc</keyword>